<sequence length="322" mass="35087">MTQDRLLSRQQGASLWVVLVLLVIIAAVAAGGWWGWQQLSGLYAEKTTLEQQVADLRQGQARQQQNLQASLADLQQKQQNLQSRIDSDQSALADLKSGGQRLWLINEARALASLASQRLLLTQDAAASRRLLKAADGVLARLDDPRALPARQALAADMEKLSGATRVDVQAMVLRLGALRQLATELAVPASPTPPERNLDDSKDKSLWQGLLERLPVQVRHYDGKVPLPLNDAQAAQVRLTLDGSLQQAQLALMQGRGKAYQQALDSTRATLKQWFRADDPRVAQMLAALDELGGQTVEQALPDIGAGLTAIEVLKRKEAGQ</sequence>
<dbReference type="EMBL" id="AMRJ01000003">
    <property type="protein sequence ID" value="EKF75456.1"/>
    <property type="molecule type" value="Genomic_DNA"/>
</dbReference>
<dbReference type="OrthoDB" id="6080689at2"/>
<gene>
    <name evidence="3" type="ORF">A11A3_03829</name>
</gene>
<dbReference type="InterPro" id="IPR007470">
    <property type="entry name" value="HemX"/>
</dbReference>
<dbReference type="PANTHER" id="PTHR38043:SF1">
    <property type="entry name" value="PROTEIN HEMX"/>
    <property type="match status" value="1"/>
</dbReference>
<dbReference type="Proteomes" id="UP000010164">
    <property type="component" value="Unassembled WGS sequence"/>
</dbReference>
<keyword evidence="2" id="KW-1133">Transmembrane helix</keyword>
<keyword evidence="2" id="KW-0812">Transmembrane</keyword>
<protein>
    <submittedName>
        <fullName evidence="3">Uroporphyrin-III C-methyltransferase</fullName>
    </submittedName>
</protein>
<evidence type="ECO:0000256" key="2">
    <source>
        <dbReference type="SAM" id="Phobius"/>
    </source>
</evidence>
<feature type="coiled-coil region" evidence="1">
    <location>
        <begin position="57"/>
        <end position="91"/>
    </location>
</feature>
<dbReference type="AlphaFoldDB" id="L0WEM1"/>
<dbReference type="PANTHER" id="PTHR38043">
    <property type="entry name" value="PROTEIN HEMX"/>
    <property type="match status" value="1"/>
</dbReference>
<name>L0WEM1_9GAMM</name>
<dbReference type="GO" id="GO:0032259">
    <property type="term" value="P:methylation"/>
    <property type="evidence" value="ECO:0007669"/>
    <property type="project" value="UniProtKB-KW"/>
</dbReference>
<keyword evidence="1" id="KW-0175">Coiled coil</keyword>
<evidence type="ECO:0000313" key="3">
    <source>
        <dbReference type="EMBL" id="EKF75456.1"/>
    </source>
</evidence>
<keyword evidence="3" id="KW-0808">Transferase</keyword>
<organism evidence="3 4">
    <name type="scientific">Alcanivorax hongdengensis A-11-3</name>
    <dbReference type="NCBI Taxonomy" id="1177179"/>
    <lineage>
        <taxon>Bacteria</taxon>
        <taxon>Pseudomonadati</taxon>
        <taxon>Pseudomonadota</taxon>
        <taxon>Gammaproteobacteria</taxon>
        <taxon>Oceanospirillales</taxon>
        <taxon>Alcanivoracaceae</taxon>
        <taxon>Alcanivorax</taxon>
    </lineage>
</organism>
<evidence type="ECO:0000313" key="4">
    <source>
        <dbReference type="Proteomes" id="UP000010164"/>
    </source>
</evidence>
<keyword evidence="3" id="KW-0489">Methyltransferase</keyword>
<dbReference type="PATRIC" id="fig|1177179.3.peg.764"/>
<comment type="caution">
    <text evidence="3">The sequence shown here is derived from an EMBL/GenBank/DDBJ whole genome shotgun (WGS) entry which is preliminary data.</text>
</comment>
<dbReference type="STRING" id="1177179.A11A3_03829"/>
<keyword evidence="4" id="KW-1185">Reference proteome</keyword>
<dbReference type="eggNOG" id="COG2959">
    <property type="taxonomic scope" value="Bacteria"/>
</dbReference>
<dbReference type="RefSeq" id="WP_008927952.1">
    <property type="nucleotide sequence ID" value="NZ_AMRJ01000003.1"/>
</dbReference>
<evidence type="ECO:0000256" key="1">
    <source>
        <dbReference type="SAM" id="Coils"/>
    </source>
</evidence>
<reference evidence="3 4" key="1">
    <citation type="journal article" date="2012" name="J. Bacteriol.">
        <title>Genome Sequence of the Alkane-Degrading Bacterium Alcanivorax hongdengensis Type Strain A-11-3.</title>
        <authorList>
            <person name="Lai Q."/>
            <person name="Shao Z."/>
        </authorList>
    </citation>
    <scope>NUCLEOTIDE SEQUENCE [LARGE SCALE GENOMIC DNA]</scope>
    <source>
        <strain evidence="3 4">A-11-3</strain>
    </source>
</reference>
<accession>L0WEM1</accession>
<dbReference type="GO" id="GO:0008168">
    <property type="term" value="F:methyltransferase activity"/>
    <property type="evidence" value="ECO:0007669"/>
    <property type="project" value="UniProtKB-KW"/>
</dbReference>
<feature type="transmembrane region" description="Helical" evidence="2">
    <location>
        <begin position="12"/>
        <end position="36"/>
    </location>
</feature>
<proteinExistence type="predicted"/>
<dbReference type="Pfam" id="PF04375">
    <property type="entry name" value="HemX"/>
    <property type="match status" value="1"/>
</dbReference>
<keyword evidence="2" id="KW-0472">Membrane</keyword>